<organism evidence="1 2">
    <name type="scientific">Bacillus selenitireducens (strain ATCC 700615 / DSM 15326 / MLS10)</name>
    <dbReference type="NCBI Taxonomy" id="439292"/>
    <lineage>
        <taxon>Bacteria</taxon>
        <taxon>Bacillati</taxon>
        <taxon>Bacillota</taxon>
        <taxon>Bacilli</taxon>
        <taxon>Bacillales</taxon>
        <taxon>Bacillaceae</taxon>
        <taxon>Salisediminibacterium</taxon>
    </lineage>
</organism>
<dbReference type="Pfam" id="PF06486">
    <property type="entry name" value="DUF1093"/>
    <property type="match status" value="1"/>
</dbReference>
<sequence>MKKTIIILISTLVSLAVIAVVIIATIDFNRVGKDHAYTLITENGDTEETVTGSGEVFTRYHYSQSAFTDEGEEITVSFSSHKNLRHGAYLRLYMNHTDVTSYDEVQTEDVPAQALETLMQE</sequence>
<evidence type="ECO:0008006" key="3">
    <source>
        <dbReference type="Google" id="ProtNLM"/>
    </source>
</evidence>
<dbReference type="HOGENOM" id="CLU_126418_1_0_9"/>
<name>D6XXW0_BACIE</name>
<dbReference type="eggNOG" id="COG5294">
    <property type="taxonomic scope" value="Bacteria"/>
</dbReference>
<dbReference type="OrthoDB" id="8719215at2"/>
<evidence type="ECO:0000313" key="1">
    <source>
        <dbReference type="EMBL" id="ADI00153.1"/>
    </source>
</evidence>
<keyword evidence="2" id="KW-1185">Reference proteome</keyword>
<dbReference type="Gene3D" id="2.40.50.480">
    <property type="match status" value="1"/>
</dbReference>
<dbReference type="EMBL" id="CP001791">
    <property type="protein sequence ID" value="ADI00153.1"/>
    <property type="molecule type" value="Genomic_DNA"/>
</dbReference>
<dbReference type="InterPro" id="IPR006542">
    <property type="entry name" value="DUF1093"/>
</dbReference>
<dbReference type="RefSeq" id="WP_013173573.1">
    <property type="nucleotide sequence ID" value="NC_014219.1"/>
</dbReference>
<dbReference type="STRING" id="439292.Bsel_2653"/>
<dbReference type="SUPFAM" id="SSF159121">
    <property type="entry name" value="BC4932-like"/>
    <property type="match status" value="1"/>
</dbReference>
<reference evidence="1" key="1">
    <citation type="submission" date="2009-10" db="EMBL/GenBank/DDBJ databases">
        <title>Complete sequence of Bacillus selenitireducens MLS10.</title>
        <authorList>
            <consortium name="US DOE Joint Genome Institute"/>
            <person name="Lucas S."/>
            <person name="Copeland A."/>
            <person name="Lapidus A."/>
            <person name="Glavina del Rio T."/>
            <person name="Dalin E."/>
            <person name="Tice H."/>
            <person name="Bruce D."/>
            <person name="Goodwin L."/>
            <person name="Pitluck S."/>
            <person name="Sims D."/>
            <person name="Brettin T."/>
            <person name="Detter J.C."/>
            <person name="Han C."/>
            <person name="Larimer F."/>
            <person name="Land M."/>
            <person name="Hauser L."/>
            <person name="Kyrpides N."/>
            <person name="Ovchinnikova G."/>
            <person name="Stolz J."/>
        </authorList>
    </citation>
    <scope>NUCLEOTIDE SEQUENCE [LARGE SCALE GENOMIC DNA]</scope>
    <source>
        <strain evidence="1">MLS10</strain>
    </source>
</reference>
<dbReference type="PANTHER" id="PTHR36433">
    <property type="entry name" value="HYPOTHETICAL CYTOSOLIC PROTEIN"/>
    <property type="match status" value="1"/>
</dbReference>
<protein>
    <recommendedName>
        <fullName evidence="3">YxeA family protein</fullName>
    </recommendedName>
</protein>
<evidence type="ECO:0000313" key="2">
    <source>
        <dbReference type="Proteomes" id="UP000000271"/>
    </source>
</evidence>
<gene>
    <name evidence="1" type="ordered locus">Bsel_2653</name>
</gene>
<dbReference type="KEGG" id="bse:Bsel_2653"/>
<dbReference type="Proteomes" id="UP000000271">
    <property type="component" value="Chromosome"/>
</dbReference>
<accession>D6XXW0</accession>
<dbReference type="AlphaFoldDB" id="D6XXW0"/>
<dbReference type="PANTHER" id="PTHR36433:SF2">
    <property type="entry name" value="YXEA FAMILY PROTEIN"/>
    <property type="match status" value="1"/>
</dbReference>
<proteinExistence type="predicted"/>
<dbReference type="InterPro" id="IPR036166">
    <property type="entry name" value="YxeA-like_sf"/>
</dbReference>
<dbReference type="NCBIfam" id="TIGR01655">
    <property type="entry name" value="yxeA_fam"/>
    <property type="match status" value="1"/>
</dbReference>